<dbReference type="PANTHER" id="PTHR31389:SF4">
    <property type="entry name" value="LD39211P"/>
    <property type="match status" value="1"/>
</dbReference>
<keyword evidence="2" id="KW-0812">Transmembrane</keyword>
<dbReference type="Proteomes" id="UP000790347">
    <property type="component" value="Unassembled WGS sequence"/>
</dbReference>
<sequence>MKPSANKFFNSLFSFQRTNNLYSSHHNHNIGPLLSSTTGSIPSSTSSSSSSYHHYNHHHHMSMFSIGKLRLSLYFFCIFVITTSLYCLVSYRSPYYYDHHLHLHHQTPFIVINNNLDNDNNNDNHDVHHNRINLQDQVSNSLLLLSSSKQAIMDNVIHMVNQYYLDYFHLMILNNDDDDMIDMSKKQMQKSVPNTNNNNNNERSIELYKLAYMIDNLTQMENNNDYNLKLLQNSIDNNNNNNKYLQERDNNDYADSVSDYDNDDDNDSNSIEYQLRQLGFNLKHIVYLYARNHPENITMSSMLTSINPDSSSSSSSSSATGMKSNRYHHQRHAQIKSKPQNLSGLLSDEFLGSIIFITAIDSNQFQLAKSFINSFEHFRHIGKNGSRVQQQNSSNFELMIYDLGLYPDQLSQIERLCQREKRNRKRILCTIRTFQYDIYPSHISDLRMAAYRSIIIQEMLRDIKLTRQYRQKHSIQNNKNYIRNKNEKISKRNFNKTSTTTIIWMDPQYHFIDSKHSIIGQLQSKILHQSAILSWPIEQPTSALTHPRMFEYFHTTKENFYFHRMIRPDHLMITINDKTWKPFEWGIMLPWVRCALTSDCIAPLGSQWRSTCRLDKKPHYRYSGCHHYDMSALNVVLGIAFNFSSTPYSARLSQRFFWPFNRPMPIEKQNSQDDNEDDDIMFEYQFEDGEDQQTNNVPGRYDLVMNDDDIPEEFFDQSHSQKKKSSGFLFSSSSSSTSSGSS</sequence>
<feature type="compositionally biased region" description="Basic residues" evidence="1">
    <location>
        <begin position="325"/>
        <end position="335"/>
    </location>
</feature>
<dbReference type="EMBL" id="ASGP02000001">
    <property type="protein sequence ID" value="KAH9528346.1"/>
    <property type="molecule type" value="Genomic_DNA"/>
</dbReference>
<evidence type="ECO:0000313" key="4">
    <source>
        <dbReference type="Proteomes" id="UP000790347"/>
    </source>
</evidence>
<dbReference type="PANTHER" id="PTHR31389">
    <property type="entry name" value="LD39211P"/>
    <property type="match status" value="1"/>
</dbReference>
<evidence type="ECO:0000313" key="3">
    <source>
        <dbReference type="EMBL" id="KAH9528346.1"/>
    </source>
</evidence>
<evidence type="ECO:0000256" key="2">
    <source>
        <dbReference type="SAM" id="Phobius"/>
    </source>
</evidence>
<feature type="region of interest" description="Disordered" evidence="1">
    <location>
        <begin position="301"/>
        <end position="336"/>
    </location>
</feature>
<protein>
    <submittedName>
        <fullName evidence="3">Uncharacterized protein</fullName>
    </submittedName>
</protein>
<feature type="transmembrane region" description="Helical" evidence="2">
    <location>
        <begin position="71"/>
        <end position="91"/>
    </location>
</feature>
<comment type="caution">
    <text evidence="3">The sequence shown here is derived from an EMBL/GenBank/DDBJ whole genome shotgun (WGS) entry which is preliminary data.</text>
</comment>
<proteinExistence type="predicted"/>
<feature type="region of interest" description="Disordered" evidence="1">
    <location>
        <begin position="239"/>
        <end position="269"/>
    </location>
</feature>
<gene>
    <name evidence="3" type="ORF">DERF_002299</name>
</gene>
<organism evidence="3 4">
    <name type="scientific">Dermatophagoides farinae</name>
    <name type="common">American house dust mite</name>
    <dbReference type="NCBI Taxonomy" id="6954"/>
    <lineage>
        <taxon>Eukaryota</taxon>
        <taxon>Metazoa</taxon>
        <taxon>Ecdysozoa</taxon>
        <taxon>Arthropoda</taxon>
        <taxon>Chelicerata</taxon>
        <taxon>Arachnida</taxon>
        <taxon>Acari</taxon>
        <taxon>Acariformes</taxon>
        <taxon>Sarcoptiformes</taxon>
        <taxon>Astigmata</taxon>
        <taxon>Psoroptidia</taxon>
        <taxon>Analgoidea</taxon>
        <taxon>Pyroglyphidae</taxon>
        <taxon>Dermatophagoidinae</taxon>
        <taxon>Dermatophagoides</taxon>
    </lineage>
</organism>
<keyword evidence="2" id="KW-1133">Transmembrane helix</keyword>
<feature type="compositionally biased region" description="Acidic residues" evidence="1">
    <location>
        <begin position="258"/>
        <end position="267"/>
    </location>
</feature>
<keyword evidence="4" id="KW-1185">Reference proteome</keyword>
<reference evidence="3" key="1">
    <citation type="submission" date="2013-05" db="EMBL/GenBank/DDBJ databases">
        <authorList>
            <person name="Yim A.K.Y."/>
            <person name="Chan T.F."/>
            <person name="Ji K.M."/>
            <person name="Liu X.Y."/>
            <person name="Zhou J.W."/>
            <person name="Li R.Q."/>
            <person name="Yang K.Y."/>
            <person name="Li J."/>
            <person name="Li M."/>
            <person name="Law P.T.W."/>
            <person name="Wu Y.L."/>
            <person name="Cai Z.L."/>
            <person name="Qin H."/>
            <person name="Bao Y."/>
            <person name="Leung R.K.K."/>
            <person name="Ng P.K.S."/>
            <person name="Zou J."/>
            <person name="Zhong X.J."/>
            <person name="Ran P.X."/>
            <person name="Zhong N.S."/>
            <person name="Liu Z.G."/>
            <person name="Tsui S.K.W."/>
        </authorList>
    </citation>
    <scope>NUCLEOTIDE SEQUENCE</scope>
    <source>
        <strain evidence="3">Derf</strain>
        <tissue evidence="3">Whole organism</tissue>
    </source>
</reference>
<keyword evidence="2" id="KW-0472">Membrane</keyword>
<evidence type="ECO:0000256" key="1">
    <source>
        <dbReference type="SAM" id="MobiDB-lite"/>
    </source>
</evidence>
<reference evidence="3" key="2">
    <citation type="journal article" date="2022" name="Res Sq">
        <title>Comparative Genomics Reveals Insights into the Divergent Evolution of Astigmatic Mites and Household Pest Adaptations.</title>
        <authorList>
            <person name="Xiong Q."/>
            <person name="Wan A.T.-Y."/>
            <person name="Liu X.-Y."/>
            <person name="Fung C.S.-H."/>
            <person name="Xiao X."/>
            <person name="Malainual N."/>
            <person name="Hou J."/>
            <person name="Wang L."/>
            <person name="Wang M."/>
            <person name="Yang K."/>
            <person name="Cui Y."/>
            <person name="Leung E."/>
            <person name="Nong W."/>
            <person name="Shin S.-K."/>
            <person name="Au S."/>
            <person name="Jeong K.Y."/>
            <person name="Chew F.T."/>
            <person name="Hui J."/>
            <person name="Leung T.F."/>
            <person name="Tungtrongchitr A."/>
            <person name="Zhong N."/>
            <person name="Liu Z."/>
            <person name="Tsui S."/>
        </authorList>
    </citation>
    <scope>NUCLEOTIDE SEQUENCE</scope>
    <source>
        <strain evidence="3">Derf</strain>
        <tissue evidence="3">Whole organism</tissue>
    </source>
</reference>
<feature type="compositionally biased region" description="Low complexity" evidence="1">
    <location>
        <begin position="726"/>
        <end position="742"/>
    </location>
</feature>
<name>A0A922IB92_DERFA</name>
<dbReference type="AlphaFoldDB" id="A0A922IB92"/>
<feature type="region of interest" description="Disordered" evidence="1">
    <location>
        <begin position="712"/>
        <end position="742"/>
    </location>
</feature>
<accession>A0A922IB92</accession>